<evidence type="ECO:0000313" key="3">
    <source>
        <dbReference type="Proteomes" id="UP000487649"/>
    </source>
</evidence>
<protein>
    <submittedName>
        <fullName evidence="2">DUF262 domain-containing protein</fullName>
    </submittedName>
</protein>
<dbReference type="InterPro" id="IPR004919">
    <property type="entry name" value="GmrSD_N"/>
</dbReference>
<name>A0A9X4XFI6_9FIRM</name>
<comment type="caution">
    <text evidence="2">The sequence shown here is derived from an EMBL/GenBank/DDBJ whole genome shotgun (WGS) entry which is preliminary data.</text>
</comment>
<organism evidence="2 3">
    <name type="scientific">Turicibacter sanguinis</name>
    <dbReference type="NCBI Taxonomy" id="154288"/>
    <lineage>
        <taxon>Bacteria</taxon>
        <taxon>Bacillati</taxon>
        <taxon>Bacillota</taxon>
        <taxon>Erysipelotrichia</taxon>
        <taxon>Erysipelotrichales</taxon>
        <taxon>Turicibacteraceae</taxon>
        <taxon>Turicibacter</taxon>
    </lineage>
</organism>
<dbReference type="Pfam" id="PF03235">
    <property type="entry name" value="GmrSD_N"/>
    <property type="match status" value="1"/>
</dbReference>
<reference evidence="2 3" key="1">
    <citation type="journal article" date="2019" name="Nat. Med.">
        <title>A library of human gut bacterial isolates paired with longitudinal multiomics data enables mechanistic microbiome research.</title>
        <authorList>
            <person name="Poyet M."/>
            <person name="Groussin M."/>
            <person name="Gibbons S.M."/>
            <person name="Avila-Pacheco J."/>
            <person name="Jiang X."/>
            <person name="Kearney S.M."/>
            <person name="Perrotta A.R."/>
            <person name="Berdy B."/>
            <person name="Zhao S."/>
            <person name="Lieberman T.D."/>
            <person name="Swanson P.K."/>
            <person name="Smith M."/>
            <person name="Roesemann S."/>
            <person name="Alexander J.E."/>
            <person name="Rich S.A."/>
            <person name="Livny J."/>
            <person name="Vlamakis H."/>
            <person name="Clish C."/>
            <person name="Bullock K."/>
            <person name="Deik A."/>
            <person name="Scott J."/>
            <person name="Pierce K.A."/>
            <person name="Xavier R.J."/>
            <person name="Alm E.J."/>
        </authorList>
    </citation>
    <scope>NUCLEOTIDE SEQUENCE [LARGE SCALE GENOMIC DNA]</scope>
    <source>
        <strain evidence="2 3">BIOML-A198</strain>
    </source>
</reference>
<evidence type="ECO:0000313" key="2">
    <source>
        <dbReference type="EMBL" id="MTK20935.1"/>
    </source>
</evidence>
<feature type="domain" description="GmrSD restriction endonucleases N-terminal" evidence="1">
    <location>
        <begin position="17"/>
        <end position="345"/>
    </location>
</feature>
<dbReference type="EMBL" id="WMQE01000010">
    <property type="protein sequence ID" value="MTK20935.1"/>
    <property type="molecule type" value="Genomic_DNA"/>
</dbReference>
<dbReference type="PANTHER" id="PTHR37292:SF2">
    <property type="entry name" value="DUF262 DOMAIN-CONTAINING PROTEIN"/>
    <property type="match status" value="1"/>
</dbReference>
<dbReference type="PANTHER" id="PTHR37292">
    <property type="entry name" value="VNG6097C"/>
    <property type="match status" value="1"/>
</dbReference>
<gene>
    <name evidence="2" type="ORF">GMA92_05835</name>
</gene>
<sequence>MCLYIFIDNGGIKLLLGDVFHKIDERKLVLPDFQRDLEWTKNQQKDLIASVLLGLPIGSVLLLEGVSDDFSSKRIGYSKMVETPADECLYLLDGQQRITSLMSSFCDFYSKDNWKNVMDEVYPVLKNRLFLRVNTSENEEDIFGYENLVFDKDLFRKQDPIAFENRLIHESIGKTLTNKWCNPGAIFKEVKINSEDSEEKKKKKNNSYFEKECARRCYIPLYCLFKDDETKTIKNIMNQIANQRVGEIKTEIGDDIDLIVKYLEAVDIDIQENIDELTQFEIDSLWLRLSSTWATDVCNYLEKILTLDVPVIQLKSDEIGRAVIIFENINRGGTKLSNFDLVVARAARNKGLKSLSLRLKDSFENTIHLPDSLTTRISMSSLRPKNLNISKMIIKDGNINDAIKNQYLNLLSIYCKELNEDIDYKLEIANHKTDLIGRQRILSLTHNEINDNTDIVLKGLKRACLFLNVRCGVAKIEDLQYKLILLPLAIALIDDNVWLNESLLNKLEAWYWMSIFGGAYSKNQNERCLKDVNTIRYFLFTDQNIYSNLKQNLFNVQEYCDENTLLNLNEKPAPSAIHKILLQYILTNCPRDFLDNTYLTSWSIMSDEIKVEDHHIRPLKTASSIGQSSSQLRKKPDHPLNSILNRTYILSSTNRTISDMAVEKYISELDHVNLSQHFIKKGDYLTNKKYEKETDLYSDEIRLRYERFIDRIHEEINTLLN</sequence>
<dbReference type="Proteomes" id="UP000487649">
    <property type="component" value="Unassembled WGS sequence"/>
</dbReference>
<accession>A0A9X4XFI6</accession>
<dbReference type="AlphaFoldDB" id="A0A9X4XFI6"/>
<evidence type="ECO:0000259" key="1">
    <source>
        <dbReference type="Pfam" id="PF03235"/>
    </source>
</evidence>
<proteinExistence type="predicted"/>